<name>D2Z8L5_9BACT</name>
<gene>
    <name evidence="2" type="ORF">Dpep_1788</name>
</gene>
<proteinExistence type="predicted"/>
<dbReference type="GO" id="GO:0032259">
    <property type="term" value="P:methylation"/>
    <property type="evidence" value="ECO:0007669"/>
    <property type="project" value="UniProtKB-KW"/>
</dbReference>
<dbReference type="InterPro" id="IPR050508">
    <property type="entry name" value="Methyltransf_Superfamily"/>
</dbReference>
<dbReference type="Gene3D" id="3.40.50.150">
    <property type="entry name" value="Vaccinia Virus protein VP39"/>
    <property type="match status" value="1"/>
</dbReference>
<dbReference type="AlphaFoldDB" id="D2Z8L5"/>
<accession>D2Z8L5</accession>
<keyword evidence="2" id="KW-0808">Transferase</keyword>
<feature type="domain" description="Methyltransferase" evidence="1">
    <location>
        <begin position="41"/>
        <end position="134"/>
    </location>
</feature>
<dbReference type="RefSeq" id="WP_005661447.1">
    <property type="nucleotide sequence ID" value="NZ_ABTR02000001.1"/>
</dbReference>
<organism evidence="2 3">
    <name type="scientific">Dethiosulfovibrio peptidovorans DSM 11002</name>
    <dbReference type="NCBI Taxonomy" id="469381"/>
    <lineage>
        <taxon>Bacteria</taxon>
        <taxon>Thermotogati</taxon>
        <taxon>Synergistota</taxon>
        <taxon>Synergistia</taxon>
        <taxon>Synergistales</taxon>
        <taxon>Dethiosulfovibrionaceae</taxon>
        <taxon>Dethiosulfovibrio</taxon>
    </lineage>
</organism>
<dbReference type="GO" id="GO:0008168">
    <property type="term" value="F:methyltransferase activity"/>
    <property type="evidence" value="ECO:0007669"/>
    <property type="project" value="UniProtKB-KW"/>
</dbReference>
<dbReference type="InterPro" id="IPR029063">
    <property type="entry name" value="SAM-dependent_MTases_sf"/>
</dbReference>
<evidence type="ECO:0000259" key="1">
    <source>
        <dbReference type="Pfam" id="PF13649"/>
    </source>
</evidence>
<dbReference type="eggNOG" id="COG2227">
    <property type="taxonomic scope" value="Bacteria"/>
</dbReference>
<dbReference type="EMBL" id="ABTR02000001">
    <property type="protein sequence ID" value="EFC91812.1"/>
    <property type="molecule type" value="Genomic_DNA"/>
</dbReference>
<dbReference type="PANTHER" id="PTHR42912">
    <property type="entry name" value="METHYLTRANSFERASE"/>
    <property type="match status" value="1"/>
</dbReference>
<comment type="caution">
    <text evidence="2">The sequence shown here is derived from an EMBL/GenBank/DDBJ whole genome shotgun (WGS) entry which is preliminary data.</text>
</comment>
<evidence type="ECO:0000313" key="2">
    <source>
        <dbReference type="EMBL" id="EFC91812.1"/>
    </source>
</evidence>
<keyword evidence="2" id="KW-0489">Methyltransferase</keyword>
<dbReference type="Pfam" id="PF13649">
    <property type="entry name" value="Methyltransf_25"/>
    <property type="match status" value="1"/>
</dbReference>
<dbReference type="STRING" id="469381.Dpep_1788"/>
<protein>
    <submittedName>
        <fullName evidence="2">Methyltransferase type 12</fullName>
    </submittedName>
</protein>
<dbReference type="Proteomes" id="UP000006427">
    <property type="component" value="Unassembled WGS sequence"/>
</dbReference>
<dbReference type="PANTHER" id="PTHR42912:SF94">
    <property type="entry name" value="METHYLTRANSFERASE TYPE 11 DOMAIN-CONTAINING PROTEIN"/>
    <property type="match status" value="1"/>
</dbReference>
<keyword evidence="3" id="KW-1185">Reference proteome</keyword>
<dbReference type="InterPro" id="IPR041698">
    <property type="entry name" value="Methyltransf_25"/>
</dbReference>
<dbReference type="PaxDb" id="469381-Dpep_1788"/>
<dbReference type="SUPFAM" id="SSF53335">
    <property type="entry name" value="S-adenosyl-L-methionine-dependent methyltransferases"/>
    <property type="match status" value="1"/>
</dbReference>
<reference evidence="2 3" key="1">
    <citation type="journal article" date="2010" name="Stand. Genomic Sci.">
        <title>Permanent draft genome sequence of Dethiosulfovibrio peptidovorans type strain (SEBR 4207).</title>
        <authorList>
            <person name="Labutti K."/>
            <person name="Mayilraj S."/>
            <person name="Clum A."/>
            <person name="Lucas S."/>
            <person name="Glavina Del Rio T."/>
            <person name="Nolan M."/>
            <person name="Tice H."/>
            <person name="Cheng J.F."/>
            <person name="Pitluck S."/>
            <person name="Liolios K."/>
            <person name="Ivanova N."/>
            <person name="Mavromatis K."/>
            <person name="Mikhailova N."/>
            <person name="Pati A."/>
            <person name="Goodwin L."/>
            <person name="Chen A."/>
            <person name="Palaniappan K."/>
            <person name="Land M."/>
            <person name="Hauser L."/>
            <person name="Chang Y.J."/>
            <person name="Jeffries C.D."/>
            <person name="Rohde M."/>
            <person name="Spring S."/>
            <person name="Goker M."/>
            <person name="Woyke T."/>
            <person name="Bristow J."/>
            <person name="Eisen J.A."/>
            <person name="Markowitz V."/>
            <person name="Hugenholtz P."/>
            <person name="Kyrpides N.C."/>
            <person name="Klenk H.P."/>
            <person name="Lapidus A."/>
        </authorList>
    </citation>
    <scope>NUCLEOTIDE SEQUENCE [LARGE SCALE GENOMIC DNA]</scope>
    <source>
        <strain evidence="2 3">DSM 11002</strain>
    </source>
</reference>
<evidence type="ECO:0000313" key="3">
    <source>
        <dbReference type="Proteomes" id="UP000006427"/>
    </source>
</evidence>
<sequence length="212" mass="23179">MNGNDWGYYDRKASDIAQTYDEATEGISSWFTRAFSEGGKVLDVGCGSGRDLDRLLAGGWDGFGVDPSERFLQEALKLYPSLEGRVVVDGLPDLASQTDLSFDGVLCSAVLMHLSEDLLERSLISLSRVLRPGGTLLVSLPLDGGGVPVRGVDRDGRFFSGISPHRLGAMAIPVGFCLLDETLSEDSLGRRGRKWFTALYRLNRRWDRSCGV</sequence>
<dbReference type="CDD" id="cd02440">
    <property type="entry name" value="AdoMet_MTases"/>
    <property type="match status" value="1"/>
</dbReference>